<evidence type="ECO:0000313" key="6">
    <source>
        <dbReference type="EMBL" id="KIP06297.1"/>
    </source>
</evidence>
<dbReference type="InterPro" id="IPR051104">
    <property type="entry name" value="FAD_monoxygenase"/>
</dbReference>
<feature type="transmembrane region" description="Helical" evidence="4">
    <location>
        <begin position="6"/>
        <end position="25"/>
    </location>
</feature>
<accession>A0A0C3S6P2</accession>
<dbReference type="PRINTS" id="PR00420">
    <property type="entry name" value="RNGMNOXGNASE"/>
</dbReference>
<keyword evidence="4" id="KW-0812">Transmembrane</keyword>
<dbReference type="SUPFAM" id="SSF54373">
    <property type="entry name" value="FAD-linked reductases, C-terminal domain"/>
    <property type="match status" value="1"/>
</dbReference>
<dbReference type="AlphaFoldDB" id="A0A0C3S6P2"/>
<dbReference type="EMBL" id="KN840521">
    <property type="protein sequence ID" value="KIP06297.1"/>
    <property type="molecule type" value="Genomic_DNA"/>
</dbReference>
<dbReference type="PANTHER" id="PTHR46720:SF3">
    <property type="entry name" value="FAD-BINDING DOMAIN-CONTAINING PROTEIN-RELATED"/>
    <property type="match status" value="1"/>
</dbReference>
<reference evidence="6 7" key="1">
    <citation type="journal article" date="2014" name="PLoS Genet.">
        <title>Analysis of the Phlebiopsis gigantea genome, transcriptome and secretome provides insight into its pioneer colonization strategies of wood.</title>
        <authorList>
            <person name="Hori C."/>
            <person name="Ishida T."/>
            <person name="Igarashi K."/>
            <person name="Samejima M."/>
            <person name="Suzuki H."/>
            <person name="Master E."/>
            <person name="Ferreira P."/>
            <person name="Ruiz-Duenas F.J."/>
            <person name="Held B."/>
            <person name="Canessa P."/>
            <person name="Larrondo L.F."/>
            <person name="Schmoll M."/>
            <person name="Druzhinina I.S."/>
            <person name="Kubicek C.P."/>
            <person name="Gaskell J.A."/>
            <person name="Kersten P."/>
            <person name="St John F."/>
            <person name="Glasner J."/>
            <person name="Sabat G."/>
            <person name="Splinter BonDurant S."/>
            <person name="Syed K."/>
            <person name="Yadav J."/>
            <person name="Mgbeahuruike A.C."/>
            <person name="Kovalchuk A."/>
            <person name="Asiegbu F.O."/>
            <person name="Lackner G."/>
            <person name="Hoffmeister D."/>
            <person name="Rencoret J."/>
            <person name="Gutierrez A."/>
            <person name="Sun H."/>
            <person name="Lindquist E."/>
            <person name="Barry K."/>
            <person name="Riley R."/>
            <person name="Grigoriev I.V."/>
            <person name="Henrissat B."/>
            <person name="Kues U."/>
            <person name="Berka R.M."/>
            <person name="Martinez A.T."/>
            <person name="Covert S.F."/>
            <person name="Blanchette R.A."/>
            <person name="Cullen D."/>
        </authorList>
    </citation>
    <scope>NUCLEOTIDE SEQUENCE [LARGE SCALE GENOMIC DNA]</scope>
    <source>
        <strain evidence="6 7">11061_1 CR5-6</strain>
    </source>
</reference>
<keyword evidence="2" id="KW-0274">FAD</keyword>
<proteinExistence type="predicted"/>
<sequence length="434" mass="47487">MNVTPKFSVAIIGGGVCGLTLALALQKRGLKAHIYEGTSKFGEIGAGIVLGLNALDIMSEIGVYDEICKFTVDPRKTKLPGFTTVFANAPREPIITVNNEGGKGWASMMRMQLLDALVKFVDPAYTHFNKRCLSITSDAETKVQTMHFKDGTTAEADVVLVANGVKSALRGMMITDTQPELPADAIKGVSYSSLMNFRGLVRRENALAMGVDTSLWSGITSCLGRDKHVVMYPVKMGQIINIAAYVREPSSVKLPPNHPTTEPATTEELLAHFPESDFAPEIQDLLKCIEKPTKWYMNIVYPHLETYSKGRVALLGDAAHAMLPFLGAGAGQGIEDAYLLAELLSNPQTTTKNVEEVLQVYSDVRRPRSQLVLDRSVQAGRISHGHGPSGFTKEGLREDLTTVDHWSEEAYVYPLNKNVDQALDILKKEGIFAY</sequence>
<protein>
    <recommendedName>
        <fullName evidence="5">FAD-binding domain-containing protein</fullName>
    </recommendedName>
</protein>
<dbReference type="Gene3D" id="3.50.50.60">
    <property type="entry name" value="FAD/NAD(P)-binding domain"/>
    <property type="match status" value="1"/>
</dbReference>
<evidence type="ECO:0000313" key="7">
    <source>
        <dbReference type="Proteomes" id="UP000053257"/>
    </source>
</evidence>
<keyword evidence="1" id="KW-0285">Flavoprotein</keyword>
<keyword evidence="7" id="KW-1185">Reference proteome</keyword>
<keyword evidence="4" id="KW-0472">Membrane</keyword>
<organism evidence="6 7">
    <name type="scientific">Phlebiopsis gigantea (strain 11061_1 CR5-6)</name>
    <name type="common">White-rot fungus</name>
    <name type="synonym">Peniophora gigantea</name>
    <dbReference type="NCBI Taxonomy" id="745531"/>
    <lineage>
        <taxon>Eukaryota</taxon>
        <taxon>Fungi</taxon>
        <taxon>Dikarya</taxon>
        <taxon>Basidiomycota</taxon>
        <taxon>Agaricomycotina</taxon>
        <taxon>Agaricomycetes</taxon>
        <taxon>Polyporales</taxon>
        <taxon>Phanerochaetaceae</taxon>
        <taxon>Phlebiopsis</taxon>
    </lineage>
</organism>
<feature type="domain" description="FAD-binding" evidence="5">
    <location>
        <begin position="7"/>
        <end position="376"/>
    </location>
</feature>
<dbReference type="GO" id="GO:0016491">
    <property type="term" value="F:oxidoreductase activity"/>
    <property type="evidence" value="ECO:0007669"/>
    <property type="project" value="UniProtKB-KW"/>
</dbReference>
<dbReference type="GO" id="GO:0071949">
    <property type="term" value="F:FAD binding"/>
    <property type="evidence" value="ECO:0007669"/>
    <property type="project" value="InterPro"/>
</dbReference>
<gene>
    <name evidence="6" type="ORF">PHLGIDRAFT_465256</name>
</gene>
<name>A0A0C3S6P2_PHLG1</name>
<dbReference type="SUPFAM" id="SSF51905">
    <property type="entry name" value="FAD/NAD(P)-binding domain"/>
    <property type="match status" value="1"/>
</dbReference>
<dbReference type="Proteomes" id="UP000053257">
    <property type="component" value="Unassembled WGS sequence"/>
</dbReference>
<keyword evidence="4" id="KW-1133">Transmembrane helix</keyword>
<dbReference type="Pfam" id="PF01494">
    <property type="entry name" value="FAD_binding_3"/>
    <property type="match status" value="1"/>
</dbReference>
<evidence type="ECO:0000256" key="4">
    <source>
        <dbReference type="SAM" id="Phobius"/>
    </source>
</evidence>
<evidence type="ECO:0000256" key="3">
    <source>
        <dbReference type="ARBA" id="ARBA00023002"/>
    </source>
</evidence>
<keyword evidence="3" id="KW-0560">Oxidoreductase</keyword>
<dbReference type="STRING" id="745531.A0A0C3S6P2"/>
<evidence type="ECO:0000259" key="5">
    <source>
        <dbReference type="Pfam" id="PF01494"/>
    </source>
</evidence>
<evidence type="ECO:0000256" key="2">
    <source>
        <dbReference type="ARBA" id="ARBA00022827"/>
    </source>
</evidence>
<dbReference type="PANTHER" id="PTHR46720">
    <property type="entry name" value="HYDROXYLASE, PUTATIVE (AFU_ORTHOLOGUE AFUA_3G01460)-RELATED"/>
    <property type="match status" value="1"/>
</dbReference>
<dbReference type="HOGENOM" id="CLU_009665_6_3_1"/>
<dbReference type="InterPro" id="IPR002938">
    <property type="entry name" value="FAD-bd"/>
</dbReference>
<dbReference type="OrthoDB" id="417877at2759"/>
<evidence type="ECO:0000256" key="1">
    <source>
        <dbReference type="ARBA" id="ARBA00022630"/>
    </source>
</evidence>
<dbReference type="InterPro" id="IPR036188">
    <property type="entry name" value="FAD/NAD-bd_sf"/>
</dbReference>
<dbReference type="GO" id="GO:0044550">
    <property type="term" value="P:secondary metabolite biosynthetic process"/>
    <property type="evidence" value="ECO:0007669"/>
    <property type="project" value="TreeGrafter"/>
</dbReference>